<evidence type="ECO:0000256" key="2">
    <source>
        <dbReference type="SAM" id="Phobius"/>
    </source>
</evidence>
<keyword evidence="4" id="KW-1185">Reference proteome</keyword>
<feature type="compositionally biased region" description="Polar residues" evidence="1">
    <location>
        <begin position="378"/>
        <end position="400"/>
    </location>
</feature>
<sequence>MMRFHPVESLNESDAGAWLDAYANSTCSCNSVMYNLLSACELCQNRSPVLFSNWTSECNSNDIGITDYYPIPNPSVDIPAWASVKLATDNFNAQRAMSAASDAWSPLQIVLPIVTGVGVFLVCVALFLWYRSCHRNPYNRAHKDTGFLSRFRRTASPVVHERLQSWVVDLEPPEHPSRLSSYSTDSSVGGIDHKQVITKAISPFSFHSKIFPSKAPVPLNSLPRRQGFRIDDTDLSTKAASRSSTMVIARTLQSHEDEQDERSVLLISRNPGVDFTIESTAAQSPGTDRTERDGDVGVDVESASPAVSDPPGSRSHLDLPNPHSPTTTPEYPTISRTPSPSLGHSYTYISLPRMNRADPSNLIPTPVRAAGYDPFRASVSSLGSHSRNPSADSLYWNGNPSIGDPVLPPGDLSPVATRGHS</sequence>
<feature type="compositionally biased region" description="Polar residues" evidence="1">
    <location>
        <begin position="277"/>
        <end position="287"/>
    </location>
</feature>
<evidence type="ECO:0000313" key="3">
    <source>
        <dbReference type="EMBL" id="KZT22561.1"/>
    </source>
</evidence>
<keyword evidence="2" id="KW-0472">Membrane</keyword>
<feature type="region of interest" description="Disordered" evidence="1">
    <location>
        <begin position="276"/>
        <end position="342"/>
    </location>
</feature>
<feature type="transmembrane region" description="Helical" evidence="2">
    <location>
        <begin position="109"/>
        <end position="130"/>
    </location>
</feature>
<organism evidence="3 4">
    <name type="scientific">Neolentinus lepideus HHB14362 ss-1</name>
    <dbReference type="NCBI Taxonomy" id="1314782"/>
    <lineage>
        <taxon>Eukaryota</taxon>
        <taxon>Fungi</taxon>
        <taxon>Dikarya</taxon>
        <taxon>Basidiomycota</taxon>
        <taxon>Agaricomycotina</taxon>
        <taxon>Agaricomycetes</taxon>
        <taxon>Gloeophyllales</taxon>
        <taxon>Gloeophyllaceae</taxon>
        <taxon>Neolentinus</taxon>
    </lineage>
</organism>
<dbReference type="OrthoDB" id="2576311at2759"/>
<gene>
    <name evidence="3" type="ORF">NEOLEDRAFT_640813</name>
</gene>
<evidence type="ECO:0000313" key="4">
    <source>
        <dbReference type="Proteomes" id="UP000076761"/>
    </source>
</evidence>
<dbReference type="AlphaFoldDB" id="A0A165QKU2"/>
<dbReference type="Proteomes" id="UP000076761">
    <property type="component" value="Unassembled WGS sequence"/>
</dbReference>
<proteinExistence type="predicted"/>
<evidence type="ECO:0008006" key="5">
    <source>
        <dbReference type="Google" id="ProtNLM"/>
    </source>
</evidence>
<accession>A0A165QKU2</accession>
<evidence type="ECO:0000256" key="1">
    <source>
        <dbReference type="SAM" id="MobiDB-lite"/>
    </source>
</evidence>
<name>A0A165QKU2_9AGAM</name>
<protein>
    <recommendedName>
        <fullName evidence="5">Transmembrane protein</fullName>
    </recommendedName>
</protein>
<reference evidence="3 4" key="1">
    <citation type="journal article" date="2016" name="Mol. Biol. Evol.">
        <title>Comparative Genomics of Early-Diverging Mushroom-Forming Fungi Provides Insights into the Origins of Lignocellulose Decay Capabilities.</title>
        <authorList>
            <person name="Nagy L.G."/>
            <person name="Riley R."/>
            <person name="Tritt A."/>
            <person name="Adam C."/>
            <person name="Daum C."/>
            <person name="Floudas D."/>
            <person name="Sun H."/>
            <person name="Yadav J.S."/>
            <person name="Pangilinan J."/>
            <person name="Larsson K.H."/>
            <person name="Matsuura K."/>
            <person name="Barry K."/>
            <person name="Labutti K."/>
            <person name="Kuo R."/>
            <person name="Ohm R.A."/>
            <person name="Bhattacharya S.S."/>
            <person name="Shirouzu T."/>
            <person name="Yoshinaga Y."/>
            <person name="Martin F.M."/>
            <person name="Grigoriev I.V."/>
            <person name="Hibbett D.S."/>
        </authorList>
    </citation>
    <scope>NUCLEOTIDE SEQUENCE [LARGE SCALE GENOMIC DNA]</scope>
    <source>
        <strain evidence="3 4">HHB14362 ss-1</strain>
    </source>
</reference>
<keyword evidence="2" id="KW-0812">Transmembrane</keyword>
<keyword evidence="2" id="KW-1133">Transmembrane helix</keyword>
<feature type="region of interest" description="Disordered" evidence="1">
    <location>
        <begin position="377"/>
        <end position="421"/>
    </location>
</feature>
<dbReference type="EMBL" id="KV425594">
    <property type="protein sequence ID" value="KZT22561.1"/>
    <property type="molecule type" value="Genomic_DNA"/>
</dbReference>
<feature type="compositionally biased region" description="Polar residues" evidence="1">
    <location>
        <begin position="324"/>
        <end position="342"/>
    </location>
</feature>
<dbReference type="InParanoid" id="A0A165QKU2"/>